<keyword evidence="5" id="KW-1185">Reference proteome</keyword>
<evidence type="ECO:0000256" key="2">
    <source>
        <dbReference type="ARBA" id="ARBA00023186"/>
    </source>
</evidence>
<keyword evidence="2" id="KW-0143">Chaperone</keyword>
<evidence type="ECO:0000256" key="1">
    <source>
        <dbReference type="ARBA" id="ARBA00022988"/>
    </source>
</evidence>
<sequence>MEENRQGLSDIVVETRRDGTSVASKLFAKYPCRLHLTSLPDHGEDTDVTSPPLPKALMCYALGYGGGLISGDVNILNVTVKQDAKLIYTSQSTAKAFKSIHGRESTVVKTCAKVSKGGLLFLVPQPMQCFGGSVLTQETDVILESCHQIEDQPSLILVDWYTGGRDNIDGGIWQLDSFHTKTNISFCTGDILSNDDVDFKTIDSSSELVFRDSTRLSGGNVLKKHMRNYNIVCMVVLLGPKCKQVASKFMSQYSSRHTYDENRKTGDFGKNPAKHMAYNTGVGLNKDDGLLVSCGKFQTCEMNNYQEGVVIRLAAVNLEVAANFLSEHIGTLDGHLDADPFLEILASKLGAKDTIKEETYNNENKPALHHDKFPLDLMSKSYTMNIDEQNELKHTGFKDRNSSSSQLNPLTLFQLIDSCVPSGGFAHSNTLETAHQLHLVNNATLFNHIWDVILNTATTNIPFLLASCNLFRKHYHSSNNFENDNNGDPLQVDKDLIQEWEQLDRLLKSTTISHVAARASTTQGSGMLRAFSTAFPHISPVVKALKKSVFKVHPSLAESIGHASTCFGAVCGLLNIDDETCCKMFLYTTARDMVNAAVRMNLIGPLEGGKLTNEVCNAIITLVQREIVSRFSSNENTNESKYDVSVLDVQYAHQVCPLVEILSNAHDRLYTRLFNS</sequence>
<name>A0AAD3HC68_9STRA</name>
<dbReference type="Gene3D" id="1.10.4190.10">
    <property type="entry name" value="Urease accessory protein UreF"/>
    <property type="match status" value="1"/>
</dbReference>
<dbReference type="Proteomes" id="UP001054902">
    <property type="component" value="Unassembled WGS sequence"/>
</dbReference>
<accession>A0AAD3HC68</accession>
<protein>
    <submittedName>
        <fullName evidence="4">Uncharacterized protein</fullName>
    </submittedName>
</protein>
<keyword evidence="1" id="KW-0996">Nickel insertion</keyword>
<gene>
    <name evidence="4" type="ORF">CTEN210_14260</name>
</gene>
<proteinExistence type="inferred from homology"/>
<organism evidence="4 5">
    <name type="scientific">Chaetoceros tenuissimus</name>
    <dbReference type="NCBI Taxonomy" id="426638"/>
    <lineage>
        <taxon>Eukaryota</taxon>
        <taxon>Sar</taxon>
        <taxon>Stramenopiles</taxon>
        <taxon>Ochrophyta</taxon>
        <taxon>Bacillariophyta</taxon>
        <taxon>Coscinodiscophyceae</taxon>
        <taxon>Chaetocerotophycidae</taxon>
        <taxon>Chaetocerotales</taxon>
        <taxon>Chaetocerotaceae</taxon>
        <taxon>Chaetoceros</taxon>
    </lineage>
</organism>
<dbReference type="InterPro" id="IPR002639">
    <property type="entry name" value="UreF"/>
</dbReference>
<comment type="caution">
    <text evidence="4">The sequence shown here is derived from an EMBL/GenBank/DDBJ whole genome shotgun (WGS) entry which is preliminary data.</text>
</comment>
<reference evidence="4 5" key="1">
    <citation type="journal article" date="2021" name="Sci. Rep.">
        <title>The genome of the diatom Chaetoceros tenuissimus carries an ancient integrated fragment of an extant virus.</title>
        <authorList>
            <person name="Hongo Y."/>
            <person name="Kimura K."/>
            <person name="Takaki Y."/>
            <person name="Yoshida Y."/>
            <person name="Baba S."/>
            <person name="Kobayashi G."/>
            <person name="Nagasaki K."/>
            <person name="Hano T."/>
            <person name="Tomaru Y."/>
        </authorList>
    </citation>
    <scope>NUCLEOTIDE SEQUENCE [LARGE SCALE GENOMIC DNA]</scope>
    <source>
        <strain evidence="4 5">NIES-3715</strain>
    </source>
</reference>
<dbReference type="Pfam" id="PF01730">
    <property type="entry name" value="UreF"/>
    <property type="match status" value="1"/>
</dbReference>
<evidence type="ECO:0000256" key="3">
    <source>
        <dbReference type="ARBA" id="ARBA00046339"/>
    </source>
</evidence>
<dbReference type="AlphaFoldDB" id="A0AAD3HC68"/>
<dbReference type="EMBL" id="BLLK01000058">
    <property type="protein sequence ID" value="GFH57784.1"/>
    <property type="molecule type" value="Genomic_DNA"/>
</dbReference>
<dbReference type="InterPro" id="IPR002669">
    <property type="entry name" value="UreD"/>
</dbReference>
<dbReference type="PANTHER" id="PTHR33620">
    <property type="entry name" value="UREASE ACCESSORY PROTEIN F"/>
    <property type="match status" value="1"/>
</dbReference>
<dbReference type="GO" id="GO:0016151">
    <property type="term" value="F:nickel cation binding"/>
    <property type="evidence" value="ECO:0007669"/>
    <property type="project" value="InterPro"/>
</dbReference>
<comment type="similarity">
    <text evidence="3">Belongs to the UreF family.</text>
</comment>
<dbReference type="PANTHER" id="PTHR33620:SF1">
    <property type="entry name" value="UREASE ACCESSORY PROTEIN F"/>
    <property type="match status" value="1"/>
</dbReference>
<dbReference type="Pfam" id="PF01774">
    <property type="entry name" value="UreD"/>
    <property type="match status" value="1"/>
</dbReference>
<evidence type="ECO:0000313" key="4">
    <source>
        <dbReference type="EMBL" id="GFH57784.1"/>
    </source>
</evidence>
<dbReference type="InterPro" id="IPR038277">
    <property type="entry name" value="UreF_sf"/>
</dbReference>
<evidence type="ECO:0000313" key="5">
    <source>
        <dbReference type="Proteomes" id="UP001054902"/>
    </source>
</evidence>